<evidence type="ECO:0000313" key="6">
    <source>
        <dbReference type="EMBL" id="PWW73858.1"/>
    </source>
</evidence>
<accession>A0A317SHX1</accession>
<evidence type="ECO:0000259" key="4">
    <source>
        <dbReference type="Pfam" id="PF22939"/>
    </source>
</evidence>
<comment type="caution">
    <text evidence="6">The sequence shown here is derived from an EMBL/GenBank/DDBJ whole genome shotgun (WGS) entry which is preliminary data.</text>
</comment>
<dbReference type="PANTHER" id="PTHR10039:SF14">
    <property type="entry name" value="NACHT DOMAIN-CONTAINING PROTEIN"/>
    <property type="match status" value="1"/>
</dbReference>
<organism evidence="6 7">
    <name type="scientific">Tuber magnatum</name>
    <name type="common">white Piedmont truffle</name>
    <dbReference type="NCBI Taxonomy" id="42249"/>
    <lineage>
        <taxon>Eukaryota</taxon>
        <taxon>Fungi</taxon>
        <taxon>Dikarya</taxon>
        <taxon>Ascomycota</taxon>
        <taxon>Pezizomycotina</taxon>
        <taxon>Pezizomycetes</taxon>
        <taxon>Pezizales</taxon>
        <taxon>Tuberaceae</taxon>
        <taxon>Tuber</taxon>
    </lineage>
</organism>
<dbReference type="AlphaFoldDB" id="A0A317SHX1"/>
<feature type="region of interest" description="Disordered" evidence="3">
    <location>
        <begin position="1"/>
        <end position="31"/>
    </location>
</feature>
<feature type="domain" description="Nephrocystin 3-like N-terminal" evidence="5">
    <location>
        <begin position="68"/>
        <end position="233"/>
    </location>
</feature>
<dbReference type="InterPro" id="IPR054471">
    <property type="entry name" value="GPIID_WHD"/>
</dbReference>
<dbReference type="InterPro" id="IPR027417">
    <property type="entry name" value="P-loop_NTPase"/>
</dbReference>
<feature type="domain" description="GPI inositol-deacylase winged helix" evidence="4">
    <location>
        <begin position="347"/>
        <end position="425"/>
    </location>
</feature>
<keyword evidence="7" id="KW-1185">Reference proteome</keyword>
<dbReference type="Gene3D" id="3.40.50.300">
    <property type="entry name" value="P-loop containing nucleotide triphosphate hydrolases"/>
    <property type="match status" value="1"/>
</dbReference>
<dbReference type="EMBL" id="PYWC01000072">
    <property type="protein sequence ID" value="PWW73858.1"/>
    <property type="molecule type" value="Genomic_DNA"/>
</dbReference>
<evidence type="ECO:0000256" key="1">
    <source>
        <dbReference type="ARBA" id="ARBA00022737"/>
    </source>
</evidence>
<dbReference type="Gene3D" id="1.25.40.20">
    <property type="entry name" value="Ankyrin repeat-containing domain"/>
    <property type="match status" value="1"/>
</dbReference>
<keyword evidence="1" id="KW-0677">Repeat</keyword>
<dbReference type="InterPro" id="IPR002110">
    <property type="entry name" value="Ankyrin_rpt"/>
</dbReference>
<evidence type="ECO:0000256" key="2">
    <source>
        <dbReference type="PROSITE-ProRule" id="PRU00023"/>
    </source>
</evidence>
<dbReference type="OrthoDB" id="194358at2759"/>
<dbReference type="SUPFAM" id="SSF48403">
    <property type="entry name" value="Ankyrin repeat"/>
    <property type="match status" value="1"/>
</dbReference>
<dbReference type="PROSITE" id="PS50088">
    <property type="entry name" value="ANK_REPEAT"/>
    <property type="match status" value="1"/>
</dbReference>
<sequence length="597" mass="67297">MDNQLLSTPSEGLSSPQGNTTNSGNITNNHYRYREDTYSSQNYAEILRCRYTSAYGSHRNRTREPARGTCTWVTEHPKYTDWLRGDTSGLLWLSADPGCGKSVIASFLITHLKPRTEAIVCYFFFKDDSDEQRRATFALCAILHQLFSERRELCLYAQRQFETRGRRFTEEVDTLWNILVEAVTEGGCGNVICVVDALDECEEGTLAQLVRHLTSLSRPQGPRIALKIVVTSRPYLKIERGLASHPATIRLKGEDEVNAITADVTRAIDDTITELESFWENPGGLGYLRRLLLSSADRTFLWVSLVLEILKDSPGGSREEFTNIVSSAPRDLAEFYTRILDKSTNPDKARLILHTVVAAARPLTVEETDIALTVRRDHTSMRGLQGDLYPVPERSVKNLCGLFVRVIDSKIYLVHQTAREFLIKGSSPGEGNWQYTLCPQDSNLVLANICISYLLLEDVGNDPLAIGTPTRTTRHVEHTGRMELFEPARLICERGSNRFLTWLKVYWEPQIPSLPFPHDFTHLMIASWLGHGTVVERLLEEGGGINARSQLYSTALNVAALRKDESITRALVESNAHAYLCGREYNILHVKMPSCMK</sequence>
<reference evidence="6 7" key="1">
    <citation type="submission" date="2018-03" db="EMBL/GenBank/DDBJ databases">
        <title>Genomes of Pezizomycetes fungi and the evolution of truffles.</title>
        <authorList>
            <person name="Murat C."/>
            <person name="Payen T."/>
            <person name="Noel B."/>
            <person name="Kuo A."/>
            <person name="Martin F.M."/>
        </authorList>
    </citation>
    <scope>NUCLEOTIDE SEQUENCE [LARGE SCALE GENOMIC DNA]</scope>
    <source>
        <strain evidence="6">091103-1</strain>
    </source>
</reference>
<name>A0A317SHX1_9PEZI</name>
<dbReference type="Proteomes" id="UP000246991">
    <property type="component" value="Unassembled WGS sequence"/>
</dbReference>
<dbReference type="Pfam" id="PF24883">
    <property type="entry name" value="NPHP3_N"/>
    <property type="match status" value="1"/>
</dbReference>
<evidence type="ECO:0000313" key="7">
    <source>
        <dbReference type="Proteomes" id="UP000246991"/>
    </source>
</evidence>
<feature type="compositionally biased region" description="Polar residues" evidence="3">
    <location>
        <begin position="1"/>
        <end position="17"/>
    </location>
</feature>
<dbReference type="InterPro" id="IPR056884">
    <property type="entry name" value="NPHP3-like_N"/>
</dbReference>
<dbReference type="InterPro" id="IPR036770">
    <property type="entry name" value="Ankyrin_rpt-contain_sf"/>
</dbReference>
<dbReference type="PANTHER" id="PTHR10039">
    <property type="entry name" value="AMELOGENIN"/>
    <property type="match status" value="1"/>
</dbReference>
<keyword evidence="2" id="KW-0040">ANK repeat</keyword>
<protein>
    <submittedName>
        <fullName evidence="6">Uncharacterized protein</fullName>
    </submittedName>
</protein>
<evidence type="ECO:0000259" key="5">
    <source>
        <dbReference type="Pfam" id="PF24883"/>
    </source>
</evidence>
<dbReference type="Pfam" id="PF22939">
    <property type="entry name" value="WHD_GPIID"/>
    <property type="match status" value="1"/>
</dbReference>
<feature type="compositionally biased region" description="Low complexity" evidence="3">
    <location>
        <begin position="18"/>
        <end position="29"/>
    </location>
</feature>
<feature type="repeat" description="ANK" evidence="2">
    <location>
        <begin position="518"/>
        <end position="550"/>
    </location>
</feature>
<proteinExistence type="predicted"/>
<gene>
    <name evidence="6" type="ORF">C7212DRAFT_353589</name>
</gene>
<evidence type="ECO:0000256" key="3">
    <source>
        <dbReference type="SAM" id="MobiDB-lite"/>
    </source>
</evidence>
<dbReference type="SUPFAM" id="SSF52540">
    <property type="entry name" value="P-loop containing nucleoside triphosphate hydrolases"/>
    <property type="match status" value="1"/>
</dbReference>